<accession>A0A0E3WD19</accession>
<evidence type="ECO:0000313" key="2">
    <source>
        <dbReference type="EMBL" id="CQD17526.1"/>
    </source>
</evidence>
<evidence type="ECO:0000313" key="3">
    <source>
        <dbReference type="Proteomes" id="UP000199251"/>
    </source>
</evidence>
<proteinExistence type="predicted"/>
<gene>
    <name evidence="2" type="ORF">BN1232_03924</name>
</gene>
<organism evidence="2 3">
    <name type="scientific">Mycobacterium lentiflavum</name>
    <dbReference type="NCBI Taxonomy" id="141349"/>
    <lineage>
        <taxon>Bacteria</taxon>
        <taxon>Bacillati</taxon>
        <taxon>Actinomycetota</taxon>
        <taxon>Actinomycetes</taxon>
        <taxon>Mycobacteriales</taxon>
        <taxon>Mycobacteriaceae</taxon>
        <taxon>Mycobacterium</taxon>
        <taxon>Mycobacterium simiae complex</taxon>
    </lineage>
</organism>
<sequence>MMRGEPTHPQSEALWHKPKAISGSPAEPTIPQFVKA</sequence>
<protein>
    <submittedName>
        <fullName evidence="2">Uncharacterized protein</fullName>
    </submittedName>
</protein>
<dbReference type="EMBL" id="CTEE01000001">
    <property type="protein sequence ID" value="CQD17526.1"/>
    <property type="molecule type" value="Genomic_DNA"/>
</dbReference>
<dbReference type="AlphaFoldDB" id="A0A0E3WD19"/>
<name>A0A0E3WD19_MYCLN</name>
<reference evidence="2 3" key="1">
    <citation type="submission" date="2015-03" db="EMBL/GenBank/DDBJ databases">
        <authorList>
            <person name="Urmite Genomes"/>
        </authorList>
    </citation>
    <scope>NUCLEOTIDE SEQUENCE [LARGE SCALE GENOMIC DNA]</scope>
    <source>
        <strain evidence="2 3">CSUR P1491</strain>
    </source>
</reference>
<dbReference type="STRING" id="141349.BN1232_03924"/>
<evidence type="ECO:0000256" key="1">
    <source>
        <dbReference type="SAM" id="MobiDB-lite"/>
    </source>
</evidence>
<feature type="region of interest" description="Disordered" evidence="1">
    <location>
        <begin position="1"/>
        <end position="36"/>
    </location>
</feature>
<dbReference type="Proteomes" id="UP000199251">
    <property type="component" value="Unassembled WGS sequence"/>
</dbReference>